<feature type="coiled-coil region" evidence="1">
    <location>
        <begin position="4"/>
        <end position="34"/>
    </location>
</feature>
<reference evidence="3" key="1">
    <citation type="journal article" date="2019" name="Int. J. Syst. Evol. Microbiol.">
        <title>The Global Catalogue of Microorganisms (GCM) 10K type strain sequencing project: providing services to taxonomists for standard genome sequencing and annotation.</title>
        <authorList>
            <consortium name="The Broad Institute Genomics Platform"/>
            <consortium name="The Broad Institute Genome Sequencing Center for Infectious Disease"/>
            <person name="Wu L."/>
            <person name="Ma J."/>
        </authorList>
    </citation>
    <scope>NUCLEOTIDE SEQUENCE [LARGE SCALE GENOMIC DNA]</scope>
    <source>
        <strain evidence="3">KCTC 12861</strain>
    </source>
</reference>
<evidence type="ECO:0000256" key="1">
    <source>
        <dbReference type="SAM" id="Coils"/>
    </source>
</evidence>
<keyword evidence="1" id="KW-0175">Coiled coil</keyword>
<sequence length="315" mass="36023">MTEFDKLFTEEEVLREDHEQMEQERAEKAAEAEELLPGMVCYIPDGTQGEYLGKVPAGHLVRLEFETWDEFADPTSSFGKLEIVPHVMSTKPKIYRADEFMELDDAIAAKRNELEELEEKLYEAKLAQQKTLQELEKVNGLETLSAFVNGDFHYMVLDGYLPSLVDLSSKELKCSDGIWRMIALMAERHKRENFHERKVSFQVMQYSDGSGGPGTPCHFYRTKEEAEVKLQKLWSRYLNDELNSLRDHKKCNSHTILRAIEAGLKVPSDLVEAACEGVEREAALCESNFNRSKKEYAKACEALKRNKEIIRGGSA</sequence>
<feature type="coiled-coil region" evidence="1">
    <location>
        <begin position="100"/>
        <end position="134"/>
    </location>
</feature>
<organism evidence="2 3">
    <name type="scientific">Pseudovibrio japonicus</name>
    <dbReference type="NCBI Taxonomy" id="366534"/>
    <lineage>
        <taxon>Bacteria</taxon>
        <taxon>Pseudomonadati</taxon>
        <taxon>Pseudomonadota</taxon>
        <taxon>Alphaproteobacteria</taxon>
        <taxon>Hyphomicrobiales</taxon>
        <taxon>Stappiaceae</taxon>
        <taxon>Pseudovibrio</taxon>
    </lineage>
</organism>
<dbReference type="Proteomes" id="UP000637980">
    <property type="component" value="Unassembled WGS sequence"/>
</dbReference>
<evidence type="ECO:0000313" key="2">
    <source>
        <dbReference type="EMBL" id="GHB33741.1"/>
    </source>
</evidence>
<keyword evidence="3" id="KW-1185">Reference proteome</keyword>
<name>A0ABQ3EIT8_9HYPH</name>
<proteinExistence type="predicted"/>
<accession>A0ABQ3EIT8</accession>
<evidence type="ECO:0000313" key="3">
    <source>
        <dbReference type="Proteomes" id="UP000637980"/>
    </source>
</evidence>
<gene>
    <name evidence="2" type="ORF">GCM10007094_23230</name>
</gene>
<protein>
    <submittedName>
        <fullName evidence="2">Uncharacterized protein</fullName>
    </submittedName>
</protein>
<comment type="caution">
    <text evidence="2">The sequence shown here is derived from an EMBL/GenBank/DDBJ whole genome shotgun (WGS) entry which is preliminary data.</text>
</comment>
<dbReference type="RefSeq" id="WP_189436968.1">
    <property type="nucleotide sequence ID" value="NZ_BMXE01000004.1"/>
</dbReference>
<dbReference type="EMBL" id="BMXE01000004">
    <property type="protein sequence ID" value="GHB33741.1"/>
    <property type="molecule type" value="Genomic_DNA"/>
</dbReference>